<evidence type="ECO:0008006" key="3">
    <source>
        <dbReference type="Google" id="ProtNLM"/>
    </source>
</evidence>
<sequence length="435" mass="47916">MIVSAPAHTGKKGETGMKRWGKISVLFALCAALWLAGSAFVAPFRYRGGTVDGLELKGLTPAAAERVLRERYVRELQGKKLFVEAAGDEYEFTYPEIGYSSDLAEVLKAARDKKGDYIVSRRFFLLREEETLGGICENYARRAVSARVRFTGDYDKPFEYTEGSGAHFIDFEQLQKDVRRSLETNFSAVVAKTVYAPEACRRADLEKERAKLSSFTTCFSPDKTARVHNIALAAEKINGCILADGEEFSFNGRVGARTESNGFLSAPIILEGDFVEGVGGGVCQASTTVYNAALLAGMEITEQHPHSLRVGYVEPSFDAMVSGKTCDLKFRNTSGKDIYIVCKTTGNSISVGFYGLDNGVKYVRKSVVKEEILPPEQEVVAGDEDKVLRAEKKGLVSEGYLIAYRDGKPVSTRKIRRDKYTAVRGKVQKSEKIVA</sequence>
<evidence type="ECO:0000313" key="1">
    <source>
        <dbReference type="EMBL" id="RXZ61881.1"/>
    </source>
</evidence>
<name>A0A4Q2KFH2_9FIRM</name>
<dbReference type="EMBL" id="SDOZ01000002">
    <property type="protein sequence ID" value="RXZ61881.1"/>
    <property type="molecule type" value="Genomic_DNA"/>
</dbReference>
<dbReference type="PANTHER" id="PTHR35788">
    <property type="entry name" value="EXPORTED PROTEIN-RELATED"/>
    <property type="match status" value="1"/>
</dbReference>
<keyword evidence="2" id="KW-1185">Reference proteome</keyword>
<dbReference type="OrthoDB" id="9797191at2"/>
<comment type="caution">
    <text evidence="1">The sequence shown here is derived from an EMBL/GenBank/DDBJ whole genome shotgun (WGS) entry which is preliminary data.</text>
</comment>
<dbReference type="AlphaFoldDB" id="A0A4Q2KFH2"/>
<dbReference type="PANTHER" id="PTHR35788:SF1">
    <property type="entry name" value="EXPORTED PROTEIN"/>
    <property type="match status" value="1"/>
</dbReference>
<dbReference type="InterPro" id="IPR052913">
    <property type="entry name" value="Glycopeptide_resist_protein"/>
</dbReference>
<reference evidence="1 2" key="1">
    <citation type="journal article" date="2019" name="Gut">
        <title>Antibiotics-induced monodominance of a novel gut bacterial order.</title>
        <authorList>
            <person name="Hildebrand F."/>
            <person name="Moitinho-Silva L."/>
            <person name="Blasche S."/>
            <person name="Jahn M.T."/>
            <person name="Gossmann T.I."/>
            <person name="Heuerta-Cepas J."/>
            <person name="Hercog R."/>
            <person name="Luetge M."/>
            <person name="Bahram M."/>
            <person name="Pryszlak A."/>
            <person name="Alves R.J."/>
            <person name="Waszak S.M."/>
            <person name="Zhu A."/>
            <person name="Ye L."/>
            <person name="Costea P.I."/>
            <person name="Aalvink S."/>
            <person name="Belzer C."/>
            <person name="Forslund S.K."/>
            <person name="Sunagawa S."/>
            <person name="Hentschel U."/>
            <person name="Merten C."/>
            <person name="Patil K.R."/>
            <person name="Benes V."/>
            <person name="Bork P."/>
        </authorList>
    </citation>
    <scope>NUCLEOTIDE SEQUENCE [LARGE SCALE GENOMIC DNA]</scope>
    <source>
        <strain evidence="1 2">HDS1380</strain>
    </source>
</reference>
<dbReference type="Proteomes" id="UP000291269">
    <property type="component" value="Unassembled WGS sequence"/>
</dbReference>
<proteinExistence type="predicted"/>
<dbReference type="Pfam" id="PF04294">
    <property type="entry name" value="VanW"/>
    <property type="match status" value="1"/>
</dbReference>
<gene>
    <name evidence="1" type="ORF">ESZ91_05700</name>
</gene>
<accession>A0A4Q2KFH2</accession>
<dbReference type="InterPro" id="IPR007391">
    <property type="entry name" value="Vancomycin_resist_VanW"/>
</dbReference>
<evidence type="ECO:0000313" key="2">
    <source>
        <dbReference type="Proteomes" id="UP000291269"/>
    </source>
</evidence>
<organism evidence="1 2">
    <name type="scientific">Candidatus Borkfalkia ceftriaxoniphila</name>
    <dbReference type="NCBI Taxonomy" id="2508949"/>
    <lineage>
        <taxon>Bacteria</taxon>
        <taxon>Bacillati</taxon>
        <taxon>Bacillota</taxon>
        <taxon>Clostridia</taxon>
        <taxon>Christensenellales</taxon>
        <taxon>Christensenellaceae</taxon>
        <taxon>Candidatus Borkfalkia</taxon>
    </lineage>
</organism>
<protein>
    <recommendedName>
        <fullName evidence="3">G5 domain-containing protein</fullName>
    </recommendedName>
</protein>